<proteinExistence type="predicted"/>
<dbReference type="InterPro" id="IPR002878">
    <property type="entry name" value="ChsH2_C"/>
</dbReference>
<dbReference type="Pfam" id="PF01796">
    <property type="entry name" value="OB_ChsH2_C"/>
    <property type="match status" value="1"/>
</dbReference>
<evidence type="ECO:0000259" key="2">
    <source>
        <dbReference type="Pfam" id="PF12172"/>
    </source>
</evidence>
<organism evidence="3 4">
    <name type="scientific">Actinoplanes regularis</name>
    <dbReference type="NCBI Taxonomy" id="52697"/>
    <lineage>
        <taxon>Bacteria</taxon>
        <taxon>Bacillati</taxon>
        <taxon>Actinomycetota</taxon>
        <taxon>Actinomycetes</taxon>
        <taxon>Micromonosporales</taxon>
        <taxon>Micromonosporaceae</taxon>
        <taxon>Actinoplanes</taxon>
    </lineage>
</organism>
<gene>
    <name evidence="3" type="ORF">SAMN06264365_106252</name>
</gene>
<protein>
    <recommendedName>
        <fullName evidence="5">DUF35 domain-containing protein</fullName>
    </recommendedName>
</protein>
<dbReference type="EMBL" id="FZNR01000006">
    <property type="protein sequence ID" value="SNR85960.1"/>
    <property type="molecule type" value="Genomic_DNA"/>
</dbReference>
<feature type="domain" description="ChsH2 C-terminal OB-fold" evidence="1">
    <location>
        <begin position="34"/>
        <end position="86"/>
    </location>
</feature>
<sequence length="107" mass="11807">MIVIQKCLACDRWQHPGRPICLTCGDAENLGDAPVTGNGNVDSFTVVHRAAAPYIVARIRLVEGPIVLGHLADNPEPRCDQPVRFVHRDPLPVWIPGHHHPPSTRSR</sequence>
<feature type="domain" description="ChsH2 rubredoxin-like zinc ribbon" evidence="2">
    <location>
        <begin position="2"/>
        <end position="27"/>
    </location>
</feature>
<dbReference type="SUPFAM" id="SSF50249">
    <property type="entry name" value="Nucleic acid-binding proteins"/>
    <property type="match status" value="1"/>
</dbReference>
<evidence type="ECO:0008006" key="5">
    <source>
        <dbReference type="Google" id="ProtNLM"/>
    </source>
</evidence>
<keyword evidence="4" id="KW-1185">Reference proteome</keyword>
<name>A0A238ZRI9_9ACTN</name>
<dbReference type="Proteomes" id="UP000198415">
    <property type="component" value="Unassembled WGS sequence"/>
</dbReference>
<dbReference type="InterPro" id="IPR012340">
    <property type="entry name" value="NA-bd_OB-fold"/>
</dbReference>
<dbReference type="OrthoDB" id="7470921at2"/>
<dbReference type="RefSeq" id="WP_089294450.1">
    <property type="nucleotide sequence ID" value="NZ_BOMU01000089.1"/>
</dbReference>
<reference evidence="3 4" key="1">
    <citation type="submission" date="2017-06" db="EMBL/GenBank/DDBJ databases">
        <authorList>
            <person name="Kim H.J."/>
            <person name="Triplett B.A."/>
        </authorList>
    </citation>
    <scope>NUCLEOTIDE SEQUENCE [LARGE SCALE GENOMIC DNA]</scope>
    <source>
        <strain evidence="3 4">DSM 43151</strain>
    </source>
</reference>
<evidence type="ECO:0000313" key="4">
    <source>
        <dbReference type="Proteomes" id="UP000198415"/>
    </source>
</evidence>
<dbReference type="InterPro" id="IPR022002">
    <property type="entry name" value="ChsH2_Znr"/>
</dbReference>
<dbReference type="Pfam" id="PF12172">
    <property type="entry name" value="zf-ChsH2"/>
    <property type="match status" value="1"/>
</dbReference>
<evidence type="ECO:0000313" key="3">
    <source>
        <dbReference type="EMBL" id="SNR85960.1"/>
    </source>
</evidence>
<accession>A0A238ZRI9</accession>
<evidence type="ECO:0000259" key="1">
    <source>
        <dbReference type="Pfam" id="PF01796"/>
    </source>
</evidence>
<dbReference type="AlphaFoldDB" id="A0A238ZRI9"/>